<feature type="compositionally biased region" description="Polar residues" evidence="2">
    <location>
        <begin position="162"/>
        <end position="174"/>
    </location>
</feature>
<organism evidence="5 6">
    <name type="scientific">Tetrapyrgos nigripes</name>
    <dbReference type="NCBI Taxonomy" id="182062"/>
    <lineage>
        <taxon>Eukaryota</taxon>
        <taxon>Fungi</taxon>
        <taxon>Dikarya</taxon>
        <taxon>Basidiomycota</taxon>
        <taxon>Agaricomycotina</taxon>
        <taxon>Agaricomycetes</taxon>
        <taxon>Agaricomycetidae</taxon>
        <taxon>Agaricales</taxon>
        <taxon>Marasmiineae</taxon>
        <taxon>Marasmiaceae</taxon>
        <taxon>Tetrapyrgos</taxon>
    </lineage>
</organism>
<dbReference type="Pfam" id="PF10342">
    <property type="entry name" value="Kre9_KNH"/>
    <property type="match status" value="1"/>
</dbReference>
<evidence type="ECO:0000313" key="5">
    <source>
        <dbReference type="EMBL" id="KAF5359034.1"/>
    </source>
</evidence>
<dbReference type="InterPro" id="IPR052479">
    <property type="entry name" value="GPI-anchor_Adhesion_Reg"/>
</dbReference>
<keyword evidence="1 3" id="KW-0732">Signal</keyword>
<dbReference type="Proteomes" id="UP000559256">
    <property type="component" value="Unassembled WGS sequence"/>
</dbReference>
<evidence type="ECO:0000313" key="6">
    <source>
        <dbReference type="Proteomes" id="UP000559256"/>
    </source>
</evidence>
<comment type="caution">
    <text evidence="5">The sequence shown here is derived from an EMBL/GenBank/DDBJ whole genome shotgun (WGS) entry which is preliminary data.</text>
</comment>
<feature type="domain" description="Yeast cell wall synthesis Kre9/Knh1-like N-terminal" evidence="4">
    <location>
        <begin position="23"/>
        <end position="117"/>
    </location>
</feature>
<dbReference type="AlphaFoldDB" id="A0A8H5LJ52"/>
<name>A0A8H5LJ52_9AGAR</name>
<dbReference type="PANTHER" id="PTHR35185:SF1">
    <property type="entry name" value="UPF0619 GPI-ANCHORED MEMBRANE PROTEIN C1322.10"/>
    <property type="match status" value="1"/>
</dbReference>
<evidence type="ECO:0000256" key="3">
    <source>
        <dbReference type="SAM" id="SignalP"/>
    </source>
</evidence>
<proteinExistence type="predicted"/>
<evidence type="ECO:0000256" key="1">
    <source>
        <dbReference type="ARBA" id="ARBA00022729"/>
    </source>
</evidence>
<feature type="compositionally biased region" description="Low complexity" evidence="2">
    <location>
        <begin position="120"/>
        <end position="138"/>
    </location>
</feature>
<dbReference type="InterPro" id="IPR018466">
    <property type="entry name" value="Kre9/Knh1-like_N"/>
</dbReference>
<keyword evidence="6" id="KW-1185">Reference proteome</keyword>
<feature type="compositionally biased region" description="Low complexity" evidence="2">
    <location>
        <begin position="148"/>
        <end position="161"/>
    </location>
</feature>
<reference evidence="5 6" key="1">
    <citation type="journal article" date="2020" name="ISME J.">
        <title>Uncovering the hidden diversity of litter-decomposition mechanisms in mushroom-forming fungi.</title>
        <authorList>
            <person name="Floudas D."/>
            <person name="Bentzer J."/>
            <person name="Ahren D."/>
            <person name="Johansson T."/>
            <person name="Persson P."/>
            <person name="Tunlid A."/>
        </authorList>
    </citation>
    <scope>NUCLEOTIDE SEQUENCE [LARGE SCALE GENOMIC DNA]</scope>
    <source>
        <strain evidence="5 6">CBS 291.85</strain>
    </source>
</reference>
<gene>
    <name evidence="5" type="ORF">D9758_004771</name>
</gene>
<protein>
    <recommendedName>
        <fullName evidence="4">Yeast cell wall synthesis Kre9/Knh1-like N-terminal domain-containing protein</fullName>
    </recommendedName>
</protein>
<feature type="chain" id="PRO_5034801272" description="Yeast cell wall synthesis Kre9/Knh1-like N-terminal domain-containing protein" evidence="3">
    <location>
        <begin position="18"/>
        <end position="194"/>
    </location>
</feature>
<feature type="region of interest" description="Disordered" evidence="2">
    <location>
        <begin position="119"/>
        <end position="138"/>
    </location>
</feature>
<feature type="region of interest" description="Disordered" evidence="2">
    <location>
        <begin position="148"/>
        <end position="174"/>
    </location>
</feature>
<evidence type="ECO:0000259" key="4">
    <source>
        <dbReference type="Pfam" id="PF10342"/>
    </source>
</evidence>
<dbReference type="EMBL" id="JAACJM010000047">
    <property type="protein sequence ID" value="KAF5359034.1"/>
    <property type="molecule type" value="Genomic_DNA"/>
</dbReference>
<feature type="signal peptide" evidence="3">
    <location>
        <begin position="1"/>
        <end position="17"/>
    </location>
</feature>
<evidence type="ECO:0000256" key="2">
    <source>
        <dbReference type="SAM" id="MobiDB-lite"/>
    </source>
</evidence>
<sequence>MRSFVTLCLALAASTAAYQVIVPNPTQGWTNQGEQPVSWDMVSTDASNFTILLTNTDRSVMPIDNQVLAAQVDGSLKSTNVRPPANGWLVGGSYRVNLVKSETEQSTIYAQSDEFDIKESTSSSASGSATTPTGSRTTMVASNTAANTAANTASTGSTETSLDQPSTPTNAALSNGVQNGVAVGLVALFAAFMA</sequence>
<dbReference type="PANTHER" id="PTHR35185">
    <property type="entry name" value="SERINE/THREONINE-RICH PROTEIN ADG2-RELATED"/>
    <property type="match status" value="1"/>
</dbReference>
<accession>A0A8H5LJ52</accession>
<dbReference type="OrthoDB" id="5316007at2759"/>